<protein>
    <submittedName>
        <fullName evidence="2">Uncharacterized protein</fullName>
    </submittedName>
</protein>
<reference evidence="2" key="1">
    <citation type="submission" date="2023-03" db="EMBL/GenBank/DDBJ databases">
        <title>Massive genome expansion in bonnet fungi (Mycena s.s.) driven by repeated elements and novel gene families across ecological guilds.</title>
        <authorList>
            <consortium name="Lawrence Berkeley National Laboratory"/>
            <person name="Harder C.B."/>
            <person name="Miyauchi S."/>
            <person name="Viragh M."/>
            <person name="Kuo A."/>
            <person name="Thoen E."/>
            <person name="Andreopoulos B."/>
            <person name="Lu D."/>
            <person name="Skrede I."/>
            <person name="Drula E."/>
            <person name="Henrissat B."/>
            <person name="Morin E."/>
            <person name="Kohler A."/>
            <person name="Barry K."/>
            <person name="LaButti K."/>
            <person name="Morin E."/>
            <person name="Salamov A."/>
            <person name="Lipzen A."/>
            <person name="Mereny Z."/>
            <person name="Hegedus B."/>
            <person name="Baldrian P."/>
            <person name="Stursova M."/>
            <person name="Weitz H."/>
            <person name="Taylor A."/>
            <person name="Grigoriev I.V."/>
            <person name="Nagy L.G."/>
            <person name="Martin F."/>
            <person name="Kauserud H."/>
        </authorList>
    </citation>
    <scope>NUCLEOTIDE SEQUENCE</scope>
    <source>
        <strain evidence="2">CBHHK188m</strain>
    </source>
</reference>
<feature type="compositionally biased region" description="Low complexity" evidence="1">
    <location>
        <begin position="227"/>
        <end position="242"/>
    </location>
</feature>
<dbReference type="AlphaFoldDB" id="A0AAD7NWX7"/>
<evidence type="ECO:0000313" key="3">
    <source>
        <dbReference type="Proteomes" id="UP001215280"/>
    </source>
</evidence>
<evidence type="ECO:0000313" key="2">
    <source>
        <dbReference type="EMBL" id="KAJ7778611.1"/>
    </source>
</evidence>
<dbReference type="Proteomes" id="UP001215280">
    <property type="component" value="Unassembled WGS sequence"/>
</dbReference>
<keyword evidence="3" id="KW-1185">Reference proteome</keyword>
<gene>
    <name evidence="2" type="ORF">DFH07DRAFT_765836</name>
</gene>
<accession>A0AAD7NWX7</accession>
<evidence type="ECO:0000256" key="1">
    <source>
        <dbReference type="SAM" id="MobiDB-lite"/>
    </source>
</evidence>
<sequence length="420" mass="45996">MAEPINLFGVFPSTAPRGTDSSSPMPLRPADLDAASLTAASGVQLNFWIDAANTASKTAGGKKVLVKTGNIEARRHRLADYYNIDLTNIPAAMTIGPVTRDRTINEMQWSHLRALGDSAGIPFQLIAESADIQPSHQQLLPSIKFAIDEALTTSFQSSTSSENDTLGSMDTETIQALIQSAKEGDIGSVSTLFKLQASLRNEPPTIPNSSASLSTGGRLPLNLNVTSSSYSPSVPSSSTSTVAPPPLTSPIEPTTSLDSIILASGGMSVEALNRADSLREVITQIENGDVAKIRKLYGPQKDRATNPMWATIKVTITRRERLGSELANKFNGDKEWFFTFFTFTPDPSTGKKRKSTEPVAKLHPLRRVVEAIPHRDKDLQMEQSLEEYQNDSVFSEDAWNTKWEGKNKWEIWREIGKEKY</sequence>
<feature type="region of interest" description="Disordered" evidence="1">
    <location>
        <begin position="227"/>
        <end position="247"/>
    </location>
</feature>
<name>A0AAD7NWX7_9AGAR</name>
<comment type="caution">
    <text evidence="2">The sequence shown here is derived from an EMBL/GenBank/DDBJ whole genome shotgun (WGS) entry which is preliminary data.</text>
</comment>
<proteinExistence type="predicted"/>
<dbReference type="EMBL" id="JARJLG010000008">
    <property type="protein sequence ID" value="KAJ7778611.1"/>
    <property type="molecule type" value="Genomic_DNA"/>
</dbReference>
<organism evidence="2 3">
    <name type="scientific">Mycena maculata</name>
    <dbReference type="NCBI Taxonomy" id="230809"/>
    <lineage>
        <taxon>Eukaryota</taxon>
        <taxon>Fungi</taxon>
        <taxon>Dikarya</taxon>
        <taxon>Basidiomycota</taxon>
        <taxon>Agaricomycotina</taxon>
        <taxon>Agaricomycetes</taxon>
        <taxon>Agaricomycetidae</taxon>
        <taxon>Agaricales</taxon>
        <taxon>Marasmiineae</taxon>
        <taxon>Mycenaceae</taxon>
        <taxon>Mycena</taxon>
    </lineage>
</organism>